<dbReference type="Pfam" id="PF00069">
    <property type="entry name" value="Pkinase"/>
    <property type="match status" value="1"/>
</dbReference>
<dbReference type="InterPro" id="IPR003547">
    <property type="entry name" value="Ser/thr_kinase_yersinia-type"/>
</dbReference>
<dbReference type="InterPro" id="IPR011009">
    <property type="entry name" value="Kinase-like_dom_sf"/>
</dbReference>
<dbReference type="RefSeq" id="WP_075698086.1">
    <property type="nucleotide sequence ID" value="NZ_CP074126.1"/>
</dbReference>
<evidence type="ECO:0000256" key="2">
    <source>
        <dbReference type="ARBA" id="ARBA00022741"/>
    </source>
</evidence>
<dbReference type="Pfam" id="PF09632">
    <property type="entry name" value="Rac1"/>
    <property type="match status" value="1"/>
</dbReference>
<keyword evidence="1" id="KW-0808">Transferase</keyword>
<dbReference type="PANTHER" id="PTHR43289">
    <property type="entry name" value="MITOGEN-ACTIVATED PROTEIN KINASE KINASE KINASE 20-RELATED"/>
    <property type="match status" value="1"/>
</dbReference>
<dbReference type="InterPro" id="IPR043119">
    <property type="entry name" value="Rac1-bd_C"/>
</dbReference>
<gene>
    <name evidence="6" type="ORF">KGB56_19445</name>
</gene>
<dbReference type="Gene3D" id="1.20.58.1230">
    <property type="entry name" value="Rac1-binding domain, C-terminal subdomain"/>
    <property type="match status" value="1"/>
</dbReference>
<dbReference type="InterPro" id="IPR000719">
    <property type="entry name" value="Prot_kinase_dom"/>
</dbReference>
<feature type="domain" description="Protein kinase" evidence="5">
    <location>
        <begin position="109"/>
        <end position="377"/>
    </location>
</feature>
<dbReference type="PROSITE" id="PS50011">
    <property type="entry name" value="PROTEIN_KINASE_DOM"/>
    <property type="match status" value="1"/>
</dbReference>
<accession>A0ABX8AK96</accession>
<dbReference type="PROSITE" id="PS00108">
    <property type="entry name" value="PROTEIN_KINASE_ST"/>
    <property type="match status" value="1"/>
</dbReference>
<dbReference type="InterPro" id="IPR019093">
    <property type="entry name" value="Rac1-binding_domain"/>
</dbReference>
<sequence length="701" mass="77652">MPSTSIINQPVSPVFHAVVETESATLNGQVKLYGSEKSTETQKQFLSFTGKREQQLDKLRGELPQETLRSPLLASTAAQKSASETTSQKYDWVGRPVVNDAPDLSTLKPNITEKFAEGESHISTYTTADGHNLVGKIERTVAAGHLAAELDAYRTIYENAGEHPNLGKVYGMAKVPYGSLIKEALVMDEVVGERGSVALRKLDQAWKAGDISSAQYWGSVQYIGQKLLDVTSHVSKAGLVHNDIKPDNYVVSAETGEPVIIDLGLHSKAGEMAKGFTEEYKAPEVHPRHPQTSEKSDVFSVGATLLSGVEQGLRDQNHMPNAGLWHSTRFNKDDAGNAVKIPGLSAVETDYSRFMGALQENISQRPDAAEAGSLSFIQDSLIGETEARSVLKNVVSNPKYDGHGVRTERQVTEKDIRNTFSETRNILVQRSKNETDGDAAFAIIELSKHGKTTIRAEKQGNTESSTLGRLRELVSKTYQTLSRSSAHHNASARKLEAHEVSKILSHEVAEFKQFDPRLMTEPKLKNLHELELLETRLSAVLDLTIPAGKQSKTPPNDVLADLYYLTGKQIEVRDAISQLKERQAGIEAYQQIHSEQDLSWLPTAEDALQTFEATHPRVVSSWGNEADLHAKINSENAQKAWEKVEHLQTELEHLSKDLKSTLSLFGPAPYPTERLSTLRDDYSQKLEVVEKLLRLEREWVI</sequence>
<evidence type="ECO:0000256" key="4">
    <source>
        <dbReference type="ARBA" id="ARBA00022840"/>
    </source>
</evidence>
<dbReference type="SMART" id="SM00220">
    <property type="entry name" value="S_TKc"/>
    <property type="match status" value="1"/>
</dbReference>
<evidence type="ECO:0000256" key="3">
    <source>
        <dbReference type="ARBA" id="ARBA00022777"/>
    </source>
</evidence>
<keyword evidence="2" id="KW-0547">Nucleotide-binding</keyword>
<dbReference type="SUPFAM" id="SSF56112">
    <property type="entry name" value="Protein kinase-like (PK-like)"/>
    <property type="match status" value="1"/>
</dbReference>
<keyword evidence="7" id="KW-1185">Reference proteome</keyword>
<dbReference type="PANTHER" id="PTHR43289:SF33">
    <property type="entry name" value="SERINE_THREONINE KINASE 31"/>
    <property type="match status" value="1"/>
</dbReference>
<evidence type="ECO:0000313" key="6">
    <source>
        <dbReference type="EMBL" id="QUS55474.1"/>
    </source>
</evidence>
<dbReference type="EMBL" id="CP074126">
    <property type="protein sequence ID" value="QUS55474.1"/>
    <property type="molecule type" value="Genomic_DNA"/>
</dbReference>
<keyword evidence="3" id="KW-0418">Kinase</keyword>
<dbReference type="Proteomes" id="UP000680706">
    <property type="component" value="Chromosome"/>
</dbReference>
<name>A0ABX8AK96_9HYPH</name>
<evidence type="ECO:0000259" key="5">
    <source>
        <dbReference type="PROSITE" id="PS50011"/>
    </source>
</evidence>
<dbReference type="InterPro" id="IPR008271">
    <property type="entry name" value="Ser/Thr_kinase_AS"/>
</dbReference>
<evidence type="ECO:0000256" key="1">
    <source>
        <dbReference type="ARBA" id="ARBA00022679"/>
    </source>
</evidence>
<reference evidence="6 7" key="1">
    <citation type="journal article" date="2021" name="Angew. Chem. Int. Ed. Engl.">
        <title>A novel family of nonribosomal peptides modulate collective behavior in Pseudovibrio bacteria isolated from marine sponges.</title>
        <authorList>
            <person name="Ioca L.P."/>
            <person name="Dai Y."/>
            <person name="Kunakom S."/>
            <person name="Diaz-Espinosa J."/>
            <person name="Krunic A."/>
            <person name="Crnkovic C.M."/>
            <person name="Orjala J."/>
            <person name="Sanchez L.M."/>
            <person name="Ferreira A.G."/>
            <person name="Berlinck R.G.S."/>
            <person name="Eustaquio A.S."/>
        </authorList>
    </citation>
    <scope>NUCLEOTIDE SEQUENCE [LARGE SCALE GENOMIC DNA]</scope>
    <source>
        <strain evidence="6 7">Ab134</strain>
    </source>
</reference>
<protein>
    <recommendedName>
        <fullName evidence="5">Protein kinase domain-containing protein</fullName>
    </recommendedName>
</protein>
<proteinExistence type="predicted"/>
<keyword evidence="4" id="KW-0067">ATP-binding</keyword>
<dbReference type="PRINTS" id="PR01373">
    <property type="entry name" value="YERSSTKINASE"/>
</dbReference>
<dbReference type="Gene3D" id="1.10.510.10">
    <property type="entry name" value="Transferase(Phosphotransferase) domain 1"/>
    <property type="match status" value="1"/>
</dbReference>
<organism evidence="6 7">
    <name type="scientific">Pseudovibrio brasiliensis</name>
    <dbReference type="NCBI Taxonomy" id="1898042"/>
    <lineage>
        <taxon>Bacteria</taxon>
        <taxon>Pseudomonadati</taxon>
        <taxon>Pseudomonadota</taxon>
        <taxon>Alphaproteobacteria</taxon>
        <taxon>Hyphomicrobiales</taxon>
        <taxon>Stappiaceae</taxon>
        <taxon>Pseudovibrio</taxon>
    </lineage>
</organism>
<evidence type="ECO:0000313" key="7">
    <source>
        <dbReference type="Proteomes" id="UP000680706"/>
    </source>
</evidence>